<dbReference type="PROSITE" id="PS52039">
    <property type="entry name" value="TOPO_IA_2"/>
    <property type="match status" value="1"/>
</dbReference>
<dbReference type="GO" id="GO:0006310">
    <property type="term" value="P:DNA recombination"/>
    <property type="evidence" value="ECO:0007669"/>
    <property type="project" value="TreeGrafter"/>
</dbReference>
<dbReference type="SMART" id="SM00493">
    <property type="entry name" value="TOPRIM"/>
    <property type="match status" value="1"/>
</dbReference>
<dbReference type="Gene3D" id="1.10.290.10">
    <property type="entry name" value="Topoisomerase I, domain 4"/>
    <property type="match status" value="1"/>
</dbReference>
<dbReference type="CDD" id="cd00186">
    <property type="entry name" value="TOP1Ac"/>
    <property type="match status" value="1"/>
</dbReference>
<dbReference type="InterPro" id="IPR006171">
    <property type="entry name" value="TOPRIM_dom"/>
</dbReference>
<dbReference type="InterPro" id="IPR023405">
    <property type="entry name" value="Topo_IA_core_domain"/>
</dbReference>
<dbReference type="Pfam" id="PF13342">
    <property type="entry name" value="Toprim_Crpt"/>
    <property type="match status" value="1"/>
</dbReference>
<evidence type="ECO:0000256" key="10">
    <source>
        <dbReference type="ARBA" id="ARBA00031985"/>
    </source>
</evidence>
<evidence type="ECO:0000256" key="2">
    <source>
        <dbReference type="ARBA" id="ARBA00009446"/>
    </source>
</evidence>
<evidence type="ECO:0000256" key="7">
    <source>
        <dbReference type="ARBA" id="ARBA00023125"/>
    </source>
</evidence>
<dbReference type="PRINTS" id="PR00417">
    <property type="entry name" value="PRTPISMRASEI"/>
</dbReference>
<dbReference type="PANTHER" id="PTHR11390">
    <property type="entry name" value="PROKARYOTIC DNA TOPOISOMERASE"/>
    <property type="match status" value="1"/>
</dbReference>
<evidence type="ECO:0000256" key="9">
    <source>
        <dbReference type="ARBA" id="ARBA00030003"/>
    </source>
</evidence>
<comment type="similarity">
    <text evidence="2">Belongs to the type IA topoisomerase family.</text>
</comment>
<dbReference type="AlphaFoldDB" id="A0A838CVA4"/>
<evidence type="ECO:0000313" key="15">
    <source>
        <dbReference type="Proteomes" id="UP000571017"/>
    </source>
</evidence>
<evidence type="ECO:0000256" key="8">
    <source>
        <dbReference type="ARBA" id="ARBA00023235"/>
    </source>
</evidence>
<dbReference type="Proteomes" id="UP000571017">
    <property type="component" value="Unassembled WGS sequence"/>
</dbReference>
<dbReference type="InterPro" id="IPR003602">
    <property type="entry name" value="Topo_IA_DNA-bd_dom"/>
</dbReference>
<reference evidence="14 15" key="1">
    <citation type="journal article" date="2004" name="Extremophiles">
        <title>Halobacillus locisalis sp. nov., a halophilic bacterium isolated from a marine solar saltern of the Yellow Sea in Korea.</title>
        <authorList>
            <person name="Yoon J.H."/>
            <person name="Kang K.H."/>
            <person name="Oh T.K."/>
            <person name="Park Y.H."/>
        </authorList>
    </citation>
    <scope>NUCLEOTIDE SEQUENCE [LARGE SCALE GENOMIC DNA]</scope>
    <source>
        <strain evidence="14 15">KCTC 3788</strain>
    </source>
</reference>
<dbReference type="GO" id="GO:0006265">
    <property type="term" value="P:DNA topological change"/>
    <property type="evidence" value="ECO:0007669"/>
    <property type="project" value="InterPro"/>
</dbReference>
<dbReference type="NCBIfam" id="TIGR01056">
    <property type="entry name" value="topB"/>
    <property type="match status" value="1"/>
</dbReference>
<dbReference type="SUPFAM" id="SSF56712">
    <property type="entry name" value="Prokaryotic type I DNA topoisomerase"/>
    <property type="match status" value="1"/>
</dbReference>
<dbReference type="InterPro" id="IPR013497">
    <property type="entry name" value="Topo_IA_cen"/>
</dbReference>
<proteinExistence type="inferred from homology"/>
<evidence type="ECO:0000256" key="11">
    <source>
        <dbReference type="ARBA" id="ARBA00032235"/>
    </source>
</evidence>
<protein>
    <recommendedName>
        <fullName evidence="3">DNA topoisomerase</fullName>
        <ecNumber evidence="3">5.6.2.1</ecNumber>
    </recommendedName>
    <alternativeName>
        <fullName evidence="12">Omega-protein</fullName>
    </alternativeName>
    <alternativeName>
        <fullName evidence="11">Relaxing enzyme</fullName>
    </alternativeName>
    <alternativeName>
        <fullName evidence="9">Swivelase</fullName>
    </alternativeName>
    <alternativeName>
        <fullName evidence="10">Untwisting enzyme</fullName>
    </alternativeName>
</protein>
<dbReference type="InterPro" id="IPR034144">
    <property type="entry name" value="TOPRIM_TopoIII"/>
</dbReference>
<dbReference type="Gene3D" id="2.70.20.10">
    <property type="entry name" value="Topoisomerase I, domain 3"/>
    <property type="match status" value="1"/>
</dbReference>
<dbReference type="RefSeq" id="WP_181472922.1">
    <property type="nucleotide sequence ID" value="NZ_JACEFG010000003.1"/>
</dbReference>
<dbReference type="InterPro" id="IPR003601">
    <property type="entry name" value="Topo_IA_2"/>
</dbReference>
<dbReference type="InterPro" id="IPR005738">
    <property type="entry name" value="TopoIII"/>
</dbReference>
<dbReference type="Pfam" id="PF01751">
    <property type="entry name" value="Toprim"/>
    <property type="match status" value="1"/>
</dbReference>
<name>A0A838CVA4_9BACI</name>
<dbReference type="Gene3D" id="3.40.50.140">
    <property type="match status" value="1"/>
</dbReference>
<dbReference type="GO" id="GO:0003917">
    <property type="term" value="F:DNA topoisomerase type I (single strand cut, ATP-independent) activity"/>
    <property type="evidence" value="ECO:0007669"/>
    <property type="project" value="UniProtKB-EC"/>
</dbReference>
<dbReference type="InterPro" id="IPR013826">
    <property type="entry name" value="Topo_IA_cen_sub3"/>
</dbReference>
<evidence type="ECO:0000256" key="6">
    <source>
        <dbReference type="ARBA" id="ARBA00023029"/>
    </source>
</evidence>
<evidence type="ECO:0000256" key="5">
    <source>
        <dbReference type="ARBA" id="ARBA00022842"/>
    </source>
</evidence>
<keyword evidence="5" id="KW-0460">Magnesium</keyword>
<evidence type="ECO:0000256" key="1">
    <source>
        <dbReference type="ARBA" id="ARBA00000213"/>
    </source>
</evidence>
<dbReference type="GO" id="GO:0043597">
    <property type="term" value="C:cytoplasmic replication fork"/>
    <property type="evidence" value="ECO:0007669"/>
    <property type="project" value="TreeGrafter"/>
</dbReference>
<evidence type="ECO:0000256" key="4">
    <source>
        <dbReference type="ARBA" id="ARBA00022723"/>
    </source>
</evidence>
<dbReference type="PROSITE" id="PS00396">
    <property type="entry name" value="TOPO_IA_1"/>
    <property type="match status" value="1"/>
</dbReference>
<evidence type="ECO:0000256" key="3">
    <source>
        <dbReference type="ARBA" id="ARBA00012891"/>
    </source>
</evidence>
<dbReference type="GO" id="GO:0046872">
    <property type="term" value="F:metal ion binding"/>
    <property type="evidence" value="ECO:0007669"/>
    <property type="project" value="UniProtKB-KW"/>
</dbReference>
<feature type="domain" description="Topo IA-type catalytic" evidence="13">
    <location>
        <begin position="159"/>
        <end position="600"/>
    </location>
</feature>
<organism evidence="14 15">
    <name type="scientific">Halobacillus locisalis</name>
    <dbReference type="NCBI Taxonomy" id="220753"/>
    <lineage>
        <taxon>Bacteria</taxon>
        <taxon>Bacillati</taxon>
        <taxon>Bacillota</taxon>
        <taxon>Bacilli</taxon>
        <taxon>Bacillales</taxon>
        <taxon>Bacillaceae</taxon>
        <taxon>Halobacillus</taxon>
    </lineage>
</organism>
<dbReference type="InterPro" id="IPR013825">
    <property type="entry name" value="Topo_IA_cen_sub2"/>
</dbReference>
<evidence type="ECO:0000313" key="14">
    <source>
        <dbReference type="EMBL" id="MBA2175864.1"/>
    </source>
</evidence>
<dbReference type="EMBL" id="JACEFG010000003">
    <property type="protein sequence ID" value="MBA2175864.1"/>
    <property type="molecule type" value="Genomic_DNA"/>
</dbReference>
<dbReference type="InterPro" id="IPR023406">
    <property type="entry name" value="Topo_IA_AS"/>
</dbReference>
<dbReference type="CDD" id="cd03362">
    <property type="entry name" value="TOPRIM_TopoIA_TopoIII"/>
    <property type="match status" value="1"/>
</dbReference>
<evidence type="ECO:0000256" key="12">
    <source>
        <dbReference type="ARBA" id="ARBA00032877"/>
    </source>
</evidence>
<dbReference type="InterPro" id="IPR013824">
    <property type="entry name" value="Topo_IA_cen_sub1"/>
</dbReference>
<dbReference type="NCBIfam" id="NF005829">
    <property type="entry name" value="PRK07726.1"/>
    <property type="match status" value="1"/>
</dbReference>
<dbReference type="Pfam" id="PF01131">
    <property type="entry name" value="Topoisom_bac"/>
    <property type="match status" value="1"/>
</dbReference>
<dbReference type="Gene3D" id="1.10.460.10">
    <property type="entry name" value="Topoisomerase I, domain 2"/>
    <property type="match status" value="1"/>
</dbReference>
<keyword evidence="15" id="KW-1185">Reference proteome</keyword>
<evidence type="ECO:0000259" key="13">
    <source>
        <dbReference type="PROSITE" id="PS52039"/>
    </source>
</evidence>
<dbReference type="GO" id="GO:0006281">
    <property type="term" value="P:DNA repair"/>
    <property type="evidence" value="ECO:0007669"/>
    <property type="project" value="TreeGrafter"/>
</dbReference>
<dbReference type="InterPro" id="IPR025589">
    <property type="entry name" value="Toprim_C_rpt"/>
</dbReference>
<dbReference type="EC" id="5.6.2.1" evidence="3"/>
<dbReference type="SMART" id="SM00437">
    <property type="entry name" value="TOP1Ac"/>
    <property type="match status" value="1"/>
</dbReference>
<dbReference type="GO" id="GO:0003677">
    <property type="term" value="F:DNA binding"/>
    <property type="evidence" value="ECO:0007669"/>
    <property type="project" value="UniProtKB-KW"/>
</dbReference>
<keyword evidence="4" id="KW-0479">Metal-binding</keyword>
<keyword evidence="8 14" id="KW-0413">Isomerase</keyword>
<keyword evidence="6" id="KW-0799">Topoisomerase</keyword>
<sequence length="718" mass="82272">MTRVVILAEKPSQAKAYAEAFTVQQKTKTYIQLKPDATFPNGAIITWGVGHLVELKEPHDYKPEWKRWKLEQLPIVPDRFLEKVSKGKWDQFKEVKRLFQQADVLVNAADVDREGSNIFYSILRLTGVKGKPIQRLWINSLEKEEVKKGFQNLRDNEQDLRMFDEAKARQISDWMVGINASRLFTVLLQKKGFGSYLSIGRVQSPTVYLIYQRHKEIENFKPEPFYQIEGQFKAEAGTYKGLAEIKEKDKAKVQALMDKHGLKEKEGTPGIVQKVDKKTKHIKSPKLHSLSTLQSVANRRWKYTPSQTLKTMQKLYEKRLVSYPRTDCNFITNSEFNYLVNNLDGYQKAMDVSFTPVSTKPNKRYVNSSKVQEHYAIIPTKTVPTQKKLEGLSREERNIYNEVMATTLAMFHGDYVYEETTIWTHVQELPFKTTGRRDVKQGWKELFPKPSKANQEKDPLLPNVQNGEQVGANLHIKESMTKPPKPYTEGQLINMMKTCGKLVDDEEDVEILKEVEGLGTEATRSSIIETIKAQKYISVRKNNVYVTNKGIMLCESIEGTLLSSPSMTAKWESYLKKIGSGEGSKQVFIKQTSQFIEKLIQETPGLIENVNIRDTGEKKKSWNEPIAKCPACQTGTVMDRYKFYACSEYKKNCSVAFPKRLAGKSLTPNMIKTLCEKKRTKVLKGFKSKGKKSFSTALVLDEEYKIKFDFAEKAGSKI</sequence>
<dbReference type="SMART" id="SM00436">
    <property type="entry name" value="TOP1Bc"/>
    <property type="match status" value="1"/>
</dbReference>
<dbReference type="PANTHER" id="PTHR11390:SF21">
    <property type="entry name" value="DNA TOPOISOMERASE 3-ALPHA"/>
    <property type="match status" value="1"/>
</dbReference>
<accession>A0A838CVA4</accession>
<keyword evidence="7" id="KW-0238">DNA-binding</keyword>
<dbReference type="InterPro" id="IPR000380">
    <property type="entry name" value="Topo_IA"/>
</dbReference>
<comment type="caution">
    <text evidence="14">The sequence shown here is derived from an EMBL/GenBank/DDBJ whole genome shotgun (WGS) entry which is preliminary data.</text>
</comment>
<gene>
    <name evidence="14" type="primary">topB</name>
    <name evidence="14" type="ORF">H0266_13285</name>
</gene>
<comment type="catalytic activity">
    <reaction evidence="1">
        <text>ATP-independent breakage of single-stranded DNA, followed by passage and rejoining.</text>
        <dbReference type="EC" id="5.6.2.1"/>
    </reaction>
</comment>